<dbReference type="InterPro" id="IPR039422">
    <property type="entry name" value="MarR/SlyA-like"/>
</dbReference>
<dbReference type="PANTHER" id="PTHR33164">
    <property type="entry name" value="TRANSCRIPTIONAL REGULATOR, MARR FAMILY"/>
    <property type="match status" value="1"/>
</dbReference>
<feature type="domain" description="HTH marR-type" evidence="2">
    <location>
        <begin position="9"/>
        <end position="146"/>
    </location>
</feature>
<dbReference type="Gene3D" id="1.10.10.10">
    <property type="entry name" value="Winged helix-like DNA-binding domain superfamily/Winged helix DNA-binding domain"/>
    <property type="match status" value="1"/>
</dbReference>
<dbReference type="PATRIC" id="fig|616990.3.peg.1256"/>
<dbReference type="GO" id="GO:0006950">
    <property type="term" value="P:response to stress"/>
    <property type="evidence" value="ECO:0007669"/>
    <property type="project" value="TreeGrafter"/>
</dbReference>
<dbReference type="GO" id="GO:0003700">
    <property type="term" value="F:DNA-binding transcription factor activity"/>
    <property type="evidence" value="ECO:0007669"/>
    <property type="project" value="InterPro"/>
</dbReference>
<accession>A0A0R2LEP0</accession>
<dbReference type="GO" id="GO:0005737">
    <property type="term" value="C:cytoplasm"/>
    <property type="evidence" value="ECO:0007669"/>
    <property type="project" value="UniProtKB-SubCell"/>
</dbReference>
<evidence type="ECO:0000313" key="4">
    <source>
        <dbReference type="Proteomes" id="UP000051906"/>
    </source>
</evidence>
<comment type="caution">
    <text evidence="3">The sequence shown here is derived from an EMBL/GenBank/DDBJ whole genome shotgun (WGS) entry which is preliminary data.</text>
</comment>
<dbReference type="EMBL" id="JQCA01000163">
    <property type="protein sequence ID" value="KRN97868.1"/>
    <property type="molecule type" value="Genomic_DNA"/>
</dbReference>
<dbReference type="SMART" id="SM00347">
    <property type="entry name" value="HTH_MARR"/>
    <property type="match status" value="1"/>
</dbReference>
<dbReference type="InterPro" id="IPR036388">
    <property type="entry name" value="WH-like_DNA-bd_sf"/>
</dbReference>
<dbReference type="PROSITE" id="PS50995">
    <property type="entry name" value="HTH_MARR_2"/>
    <property type="match status" value="1"/>
</dbReference>
<dbReference type="InterPro" id="IPR000835">
    <property type="entry name" value="HTH_MarR-typ"/>
</dbReference>
<dbReference type="Proteomes" id="UP000051906">
    <property type="component" value="Unassembled WGS sequence"/>
</dbReference>
<organism evidence="3 4">
    <name type="scientific">Levilactobacillus paucivorans</name>
    <dbReference type="NCBI Taxonomy" id="616990"/>
    <lineage>
        <taxon>Bacteria</taxon>
        <taxon>Bacillati</taxon>
        <taxon>Bacillota</taxon>
        <taxon>Bacilli</taxon>
        <taxon>Lactobacillales</taxon>
        <taxon>Lactobacillaceae</taxon>
        <taxon>Levilactobacillus</taxon>
    </lineage>
</organism>
<dbReference type="PRINTS" id="PR00598">
    <property type="entry name" value="HTHMARR"/>
</dbReference>
<dbReference type="OrthoDB" id="9806864at2"/>
<gene>
    <name evidence="3" type="ORF">IV54_GL001168</name>
</gene>
<dbReference type="STRING" id="616990.IV54_GL001168"/>
<reference evidence="3 4" key="1">
    <citation type="journal article" date="2015" name="Genome Announc.">
        <title>Expanding the biotechnology potential of lactobacilli through comparative genomics of 213 strains and associated genera.</title>
        <authorList>
            <person name="Sun Z."/>
            <person name="Harris H.M."/>
            <person name="McCann A."/>
            <person name="Guo C."/>
            <person name="Argimon S."/>
            <person name="Zhang W."/>
            <person name="Yang X."/>
            <person name="Jeffery I.B."/>
            <person name="Cooney J.C."/>
            <person name="Kagawa T.F."/>
            <person name="Liu W."/>
            <person name="Song Y."/>
            <person name="Salvetti E."/>
            <person name="Wrobel A."/>
            <person name="Rasinkangas P."/>
            <person name="Parkhill J."/>
            <person name="Rea M.C."/>
            <person name="O'Sullivan O."/>
            <person name="Ritari J."/>
            <person name="Douillard F.P."/>
            <person name="Paul Ross R."/>
            <person name="Yang R."/>
            <person name="Briner A.E."/>
            <person name="Felis G.E."/>
            <person name="de Vos W.M."/>
            <person name="Barrangou R."/>
            <person name="Klaenhammer T.R."/>
            <person name="Caufield P.W."/>
            <person name="Cui Y."/>
            <person name="Zhang H."/>
            <person name="O'Toole P.W."/>
        </authorList>
    </citation>
    <scope>NUCLEOTIDE SEQUENCE [LARGE SCALE GENOMIC DNA]</scope>
    <source>
        <strain evidence="3 4">DSM 22467</strain>
    </source>
</reference>
<sequence>MNVSDQSLANQLCFALYRASRLYIKLYQQALQPFALTYPQYLVLRMLWEADHQPLHTLGTQLDFGSNTLTPLLRRMEQRGWIQRRPVVTDRRQLIIHLTEQGRQAQEPVGQAIQQLTAQQQLSSTEGQLALLENQAIIADLQHLLAHQSIIKEK</sequence>
<keyword evidence="4" id="KW-1185">Reference proteome</keyword>
<dbReference type="InterPro" id="IPR036390">
    <property type="entry name" value="WH_DNA-bd_sf"/>
</dbReference>
<protein>
    <recommendedName>
        <fullName evidence="2">HTH marR-type domain-containing protein</fullName>
    </recommendedName>
</protein>
<comment type="subcellular location">
    <subcellularLocation>
        <location evidence="1">Cytoplasm</location>
    </subcellularLocation>
</comment>
<dbReference type="AlphaFoldDB" id="A0A0R2LEP0"/>
<dbReference type="PANTHER" id="PTHR33164:SF5">
    <property type="entry name" value="ORGANIC HYDROPEROXIDE RESISTANCE TRANSCRIPTIONAL REGULATOR"/>
    <property type="match status" value="1"/>
</dbReference>
<name>A0A0R2LEP0_9LACO</name>
<evidence type="ECO:0000259" key="2">
    <source>
        <dbReference type="PROSITE" id="PS50995"/>
    </source>
</evidence>
<dbReference type="Pfam" id="PF01047">
    <property type="entry name" value="MarR"/>
    <property type="match status" value="1"/>
</dbReference>
<evidence type="ECO:0000256" key="1">
    <source>
        <dbReference type="ARBA" id="ARBA00004496"/>
    </source>
</evidence>
<evidence type="ECO:0000313" key="3">
    <source>
        <dbReference type="EMBL" id="KRN97868.1"/>
    </source>
</evidence>
<proteinExistence type="predicted"/>
<dbReference type="SUPFAM" id="SSF46785">
    <property type="entry name" value="Winged helix' DNA-binding domain"/>
    <property type="match status" value="1"/>
</dbReference>
<dbReference type="RefSeq" id="WP_057879301.1">
    <property type="nucleotide sequence ID" value="NZ_JQCA01000163.1"/>
</dbReference>